<reference evidence="2 3" key="1">
    <citation type="submission" date="2017-06" db="EMBL/GenBank/DDBJ databases">
        <title>A platform for efficient transgenesis in Macrostomum lignano, a flatworm model organism for stem cell research.</title>
        <authorList>
            <person name="Berezikov E."/>
        </authorList>
    </citation>
    <scope>NUCLEOTIDE SEQUENCE [LARGE SCALE GENOMIC DNA]</scope>
    <source>
        <strain evidence="2">DV1</strain>
        <tissue evidence="2">Whole organism</tissue>
    </source>
</reference>
<dbReference type="AlphaFoldDB" id="A0A267GL35"/>
<feature type="region of interest" description="Disordered" evidence="1">
    <location>
        <begin position="28"/>
        <end position="51"/>
    </location>
</feature>
<feature type="region of interest" description="Disordered" evidence="1">
    <location>
        <begin position="139"/>
        <end position="179"/>
    </location>
</feature>
<feature type="compositionally biased region" description="Gly residues" evidence="1">
    <location>
        <begin position="99"/>
        <end position="109"/>
    </location>
</feature>
<gene>
    <name evidence="2" type="ORF">BOX15_Mlig011574g1</name>
</gene>
<feature type="region of interest" description="Disordered" evidence="1">
    <location>
        <begin position="196"/>
        <end position="233"/>
    </location>
</feature>
<evidence type="ECO:0000256" key="1">
    <source>
        <dbReference type="SAM" id="MobiDB-lite"/>
    </source>
</evidence>
<feature type="non-terminal residue" evidence="2">
    <location>
        <position position="1"/>
    </location>
</feature>
<dbReference type="EMBL" id="NIVC01000292">
    <property type="protein sequence ID" value="PAA86127.1"/>
    <property type="molecule type" value="Genomic_DNA"/>
</dbReference>
<comment type="caution">
    <text evidence="2">The sequence shown here is derived from an EMBL/GenBank/DDBJ whole genome shotgun (WGS) entry which is preliminary data.</text>
</comment>
<feature type="compositionally biased region" description="Acidic residues" evidence="1">
    <location>
        <begin position="203"/>
        <end position="224"/>
    </location>
</feature>
<keyword evidence="3" id="KW-1185">Reference proteome</keyword>
<name>A0A267GL35_9PLAT</name>
<organism evidence="2 3">
    <name type="scientific">Macrostomum lignano</name>
    <dbReference type="NCBI Taxonomy" id="282301"/>
    <lineage>
        <taxon>Eukaryota</taxon>
        <taxon>Metazoa</taxon>
        <taxon>Spiralia</taxon>
        <taxon>Lophotrochozoa</taxon>
        <taxon>Platyhelminthes</taxon>
        <taxon>Rhabditophora</taxon>
        <taxon>Macrostomorpha</taxon>
        <taxon>Macrostomida</taxon>
        <taxon>Macrostomidae</taxon>
        <taxon>Macrostomum</taxon>
    </lineage>
</organism>
<sequence>PSSKSVSSHPAEIFCLNCRIKFDKLEQRQQQKQKCSRSRGGSRREAAGDDEEPLACDKFLLQRAGKYQLVEEDEDSIEDLDSDDCEADCEGDDEFVGDDGAGGGGGDGSGAFADSEIMDLCPILDQQEIAEVAKMLDLPSEEVEFPPERDDSEAEGDVETEVGAAAGATGSSASQAAKPLRRLKKKFAARRWRRRAAGVAWEAGDEESEGGAADEAEEEDDEEDKGSAESLYSCRPDKNVEFYRLPDI</sequence>
<feature type="region of interest" description="Disordered" evidence="1">
    <location>
        <begin position="71"/>
        <end position="113"/>
    </location>
</feature>
<dbReference type="Proteomes" id="UP000215902">
    <property type="component" value="Unassembled WGS sequence"/>
</dbReference>
<proteinExistence type="predicted"/>
<evidence type="ECO:0000313" key="3">
    <source>
        <dbReference type="Proteomes" id="UP000215902"/>
    </source>
</evidence>
<accession>A0A267GL35</accession>
<feature type="compositionally biased region" description="Acidic residues" evidence="1">
    <location>
        <begin position="71"/>
        <end position="97"/>
    </location>
</feature>
<feature type="compositionally biased region" description="Low complexity" evidence="1">
    <location>
        <begin position="161"/>
        <end position="178"/>
    </location>
</feature>
<evidence type="ECO:0000313" key="2">
    <source>
        <dbReference type="EMBL" id="PAA86127.1"/>
    </source>
</evidence>
<protein>
    <submittedName>
        <fullName evidence="2">Uncharacterized protein</fullName>
    </submittedName>
</protein>
<feature type="compositionally biased region" description="Acidic residues" evidence="1">
    <location>
        <begin position="139"/>
        <end position="160"/>
    </location>
</feature>